<dbReference type="EMBL" id="WMEQ01000017">
    <property type="protein sequence ID" value="MYL35513.1"/>
    <property type="molecule type" value="Genomic_DNA"/>
</dbReference>
<sequence length="85" mass="9892">MNMMMIKNDVSLSKLPKAYVIRTYDKRKGPYFLMEVDGFGRHPKLVEKLDSLDGISSEMADELISKGDELYKEVRGYITHLRKHL</sequence>
<protein>
    <submittedName>
        <fullName evidence="1">Uncharacterized protein</fullName>
    </submittedName>
</protein>
<organism evidence="1 2">
    <name type="scientific">Pontibacillus yanchengensis</name>
    <dbReference type="NCBI Taxonomy" id="462910"/>
    <lineage>
        <taxon>Bacteria</taxon>
        <taxon>Bacillati</taxon>
        <taxon>Bacillota</taxon>
        <taxon>Bacilli</taxon>
        <taxon>Bacillales</taxon>
        <taxon>Bacillaceae</taxon>
        <taxon>Pontibacillus</taxon>
    </lineage>
</organism>
<dbReference type="Proteomes" id="UP000468638">
    <property type="component" value="Unassembled WGS sequence"/>
</dbReference>
<name>A0A6I5A5A7_9BACI</name>
<reference evidence="1 2" key="1">
    <citation type="submission" date="2019-11" db="EMBL/GenBank/DDBJ databases">
        <title>Genome sequences of 17 halophilic strains isolated from different environments.</title>
        <authorList>
            <person name="Furrow R.E."/>
        </authorList>
    </citation>
    <scope>NUCLEOTIDE SEQUENCE [LARGE SCALE GENOMIC DNA]</scope>
    <source>
        <strain evidence="1 2">22514_16_FS</strain>
    </source>
</reference>
<dbReference type="AlphaFoldDB" id="A0A6I5A5A7"/>
<accession>A0A6I5A5A7</accession>
<comment type="caution">
    <text evidence="1">The sequence shown here is derived from an EMBL/GenBank/DDBJ whole genome shotgun (WGS) entry which is preliminary data.</text>
</comment>
<proteinExistence type="predicted"/>
<evidence type="ECO:0000313" key="2">
    <source>
        <dbReference type="Proteomes" id="UP000468638"/>
    </source>
</evidence>
<gene>
    <name evidence="1" type="ORF">GLW05_18195</name>
</gene>
<dbReference type="RefSeq" id="WP_160850577.1">
    <property type="nucleotide sequence ID" value="NZ_WMEQ01000017.1"/>
</dbReference>
<evidence type="ECO:0000313" key="1">
    <source>
        <dbReference type="EMBL" id="MYL35513.1"/>
    </source>
</evidence>